<keyword evidence="2" id="KW-0812">Transmembrane</keyword>
<keyword evidence="2" id="KW-0472">Membrane</keyword>
<proteinExistence type="predicted"/>
<accession>A0ABP0UUP5</accession>
<feature type="region of interest" description="Disordered" evidence="1">
    <location>
        <begin position="74"/>
        <end position="123"/>
    </location>
</feature>
<feature type="transmembrane region" description="Helical" evidence="2">
    <location>
        <begin position="21"/>
        <end position="42"/>
    </location>
</feature>
<feature type="compositionally biased region" description="Pro residues" evidence="1">
    <location>
        <begin position="103"/>
        <end position="123"/>
    </location>
</feature>
<evidence type="ECO:0000313" key="4">
    <source>
        <dbReference type="Proteomes" id="UP001497512"/>
    </source>
</evidence>
<gene>
    <name evidence="3" type="ORF">CSSPTR1EN2_LOCUS20302</name>
</gene>
<evidence type="ECO:0000313" key="3">
    <source>
        <dbReference type="EMBL" id="CAK9231123.1"/>
    </source>
</evidence>
<evidence type="ECO:0000256" key="1">
    <source>
        <dbReference type="SAM" id="MobiDB-lite"/>
    </source>
</evidence>
<sequence length="123" mass="13142">MSLQEVMLVMMVGGRSMRSRGCWVVVSSSWLVITVITVLAVVQLHVMVADALLSATQVPPSQLLKDQSKDLFDSSNNLERLGPVLPKPKSPPKKGPGANVSPRTPPFALPLPPPFALPPSPVP</sequence>
<dbReference type="EMBL" id="OZ019899">
    <property type="protein sequence ID" value="CAK9231123.1"/>
    <property type="molecule type" value="Genomic_DNA"/>
</dbReference>
<keyword evidence="2" id="KW-1133">Transmembrane helix</keyword>
<keyword evidence="4" id="KW-1185">Reference proteome</keyword>
<evidence type="ECO:0000256" key="2">
    <source>
        <dbReference type="SAM" id="Phobius"/>
    </source>
</evidence>
<name>A0ABP0UUP5_9BRYO</name>
<reference evidence="3" key="1">
    <citation type="submission" date="2024-02" db="EMBL/GenBank/DDBJ databases">
        <authorList>
            <consortium name="ELIXIR-Norway"/>
            <consortium name="Elixir Norway"/>
        </authorList>
    </citation>
    <scope>NUCLEOTIDE SEQUENCE</scope>
</reference>
<organism evidence="3 4">
    <name type="scientific">Sphagnum troendelagicum</name>
    <dbReference type="NCBI Taxonomy" id="128251"/>
    <lineage>
        <taxon>Eukaryota</taxon>
        <taxon>Viridiplantae</taxon>
        <taxon>Streptophyta</taxon>
        <taxon>Embryophyta</taxon>
        <taxon>Bryophyta</taxon>
        <taxon>Sphagnophytina</taxon>
        <taxon>Sphagnopsida</taxon>
        <taxon>Sphagnales</taxon>
        <taxon>Sphagnaceae</taxon>
        <taxon>Sphagnum</taxon>
    </lineage>
</organism>
<protein>
    <submittedName>
        <fullName evidence="3">Uncharacterized protein</fullName>
    </submittedName>
</protein>
<dbReference type="Proteomes" id="UP001497512">
    <property type="component" value="Chromosome 7"/>
</dbReference>